<evidence type="ECO:0000313" key="1">
    <source>
        <dbReference type="EMBL" id="KAJ8437934.1"/>
    </source>
</evidence>
<keyword evidence="2" id="KW-1185">Reference proteome</keyword>
<dbReference type="EMBL" id="JAKOGI010000275">
    <property type="protein sequence ID" value="KAJ8437934.1"/>
    <property type="molecule type" value="Genomic_DNA"/>
</dbReference>
<organism evidence="1 2">
    <name type="scientific">Carnegiea gigantea</name>
    <dbReference type="NCBI Taxonomy" id="171969"/>
    <lineage>
        <taxon>Eukaryota</taxon>
        <taxon>Viridiplantae</taxon>
        <taxon>Streptophyta</taxon>
        <taxon>Embryophyta</taxon>
        <taxon>Tracheophyta</taxon>
        <taxon>Spermatophyta</taxon>
        <taxon>Magnoliopsida</taxon>
        <taxon>eudicotyledons</taxon>
        <taxon>Gunneridae</taxon>
        <taxon>Pentapetalae</taxon>
        <taxon>Caryophyllales</taxon>
        <taxon>Cactineae</taxon>
        <taxon>Cactaceae</taxon>
        <taxon>Cactoideae</taxon>
        <taxon>Echinocereeae</taxon>
        <taxon>Carnegiea</taxon>
    </lineage>
</organism>
<accession>A0A9Q1K7N2</accession>
<reference evidence="1" key="1">
    <citation type="submission" date="2022-04" db="EMBL/GenBank/DDBJ databases">
        <title>Carnegiea gigantea Genome sequencing and assembly v2.</title>
        <authorList>
            <person name="Copetti D."/>
            <person name="Sanderson M.J."/>
            <person name="Burquez A."/>
            <person name="Wojciechowski M.F."/>
        </authorList>
    </citation>
    <scope>NUCLEOTIDE SEQUENCE</scope>
    <source>
        <strain evidence="1">SGP5-SGP5p</strain>
        <tissue evidence="1">Aerial part</tissue>
    </source>
</reference>
<protein>
    <submittedName>
        <fullName evidence="1">Uncharacterized protein</fullName>
    </submittedName>
</protein>
<comment type="caution">
    <text evidence="1">The sequence shown here is derived from an EMBL/GenBank/DDBJ whole genome shotgun (WGS) entry which is preliminary data.</text>
</comment>
<proteinExistence type="predicted"/>
<name>A0A9Q1K7N2_9CARY</name>
<gene>
    <name evidence="1" type="ORF">Cgig2_031450</name>
</gene>
<sequence>MENKVGENNMTNTNDGSLFVYRTERKLEKIERIAEILRRFHRMETPGTTKGLFRQFHRLVLPSETSTPNLFNTFHQEIENYSNKLGIYSTHHHLAFPSSPENSGVHDVTSAFSATIAITVLRHCLTLTNQISEINREIRVNTHNLVDIPVDFTNQGDILDQILRNLRLMILVHLLNQRSVLIKHRLNSLNSSAQRLPRLGVALLVAGYLDHLTAAIAAVGSPIGGSIESK</sequence>
<dbReference type="AlphaFoldDB" id="A0A9Q1K7N2"/>
<evidence type="ECO:0000313" key="2">
    <source>
        <dbReference type="Proteomes" id="UP001153076"/>
    </source>
</evidence>
<dbReference type="Proteomes" id="UP001153076">
    <property type="component" value="Unassembled WGS sequence"/>
</dbReference>